<evidence type="ECO:0000313" key="8">
    <source>
        <dbReference type="EMBL" id="HGL18062.1"/>
    </source>
</evidence>
<evidence type="ECO:0000256" key="5">
    <source>
        <dbReference type="ARBA" id="ARBA00023125"/>
    </source>
</evidence>
<keyword evidence="7" id="KW-0479">Metal-binding</keyword>
<feature type="binding site" evidence="7">
    <location>
        <position position="99"/>
    </location>
    <ligand>
        <name>Zn(2+)</name>
        <dbReference type="ChEBI" id="CHEBI:29105"/>
    </ligand>
</feature>
<keyword evidence="3 7" id="KW-0862">Zinc</keyword>
<dbReference type="InterPro" id="IPR043135">
    <property type="entry name" value="Fur_C"/>
</dbReference>
<dbReference type="PANTHER" id="PTHR33202">
    <property type="entry name" value="ZINC UPTAKE REGULATION PROTEIN"/>
    <property type="match status" value="1"/>
</dbReference>
<accession>A0A7V3ZYP0</accession>
<dbReference type="GO" id="GO:0003700">
    <property type="term" value="F:DNA-binding transcription factor activity"/>
    <property type="evidence" value="ECO:0007669"/>
    <property type="project" value="InterPro"/>
</dbReference>
<feature type="binding site" evidence="7">
    <location>
        <position position="135"/>
    </location>
    <ligand>
        <name>Zn(2+)</name>
        <dbReference type="ChEBI" id="CHEBI:29105"/>
    </ligand>
</feature>
<dbReference type="Gene3D" id="1.10.10.10">
    <property type="entry name" value="Winged helix-like DNA-binding domain superfamily/Winged helix DNA-binding domain"/>
    <property type="match status" value="1"/>
</dbReference>
<dbReference type="InterPro" id="IPR036390">
    <property type="entry name" value="WH_DNA-bd_sf"/>
</dbReference>
<feature type="binding site" evidence="7">
    <location>
        <position position="132"/>
    </location>
    <ligand>
        <name>Zn(2+)</name>
        <dbReference type="ChEBI" id="CHEBI:29105"/>
    </ligand>
</feature>
<feature type="binding site" evidence="7">
    <location>
        <position position="96"/>
    </location>
    <ligand>
        <name>Zn(2+)</name>
        <dbReference type="ChEBI" id="CHEBI:29105"/>
    </ligand>
</feature>
<dbReference type="GO" id="GO:0008270">
    <property type="term" value="F:zinc ion binding"/>
    <property type="evidence" value="ECO:0007669"/>
    <property type="project" value="TreeGrafter"/>
</dbReference>
<proteinExistence type="inferred from homology"/>
<dbReference type="InterPro" id="IPR002481">
    <property type="entry name" value="FUR"/>
</dbReference>
<sequence>MKEEEIKKRMSVLTERGVRWTVQRYLILSYLYDHRTHPTAEEVYQGIRKAFSTISRATVYNTLELLKEYGLVQELLIEKERARYDFDVSPHMHFKCEKCGMVYDLEVSLPPLPSEAEGHLVKGFQLYAVGICRKCRGEGEGAGTSGG</sequence>
<reference evidence="8" key="1">
    <citation type="journal article" date="2020" name="mSystems">
        <title>Genome- and Community-Level Interaction Insights into Carbon Utilization and Element Cycling Functions of Hydrothermarchaeota in Hydrothermal Sediment.</title>
        <authorList>
            <person name="Zhou Z."/>
            <person name="Liu Y."/>
            <person name="Xu W."/>
            <person name="Pan J."/>
            <person name="Luo Z.H."/>
            <person name="Li M."/>
        </authorList>
    </citation>
    <scope>NUCLEOTIDE SEQUENCE [LARGE SCALE GENOMIC DNA]</scope>
    <source>
        <strain evidence="8">SpSt-69</strain>
    </source>
</reference>
<comment type="cofactor">
    <cofactor evidence="7">
        <name>Zn(2+)</name>
        <dbReference type="ChEBI" id="CHEBI:29105"/>
    </cofactor>
    <text evidence="7">Binds 1 zinc ion per subunit.</text>
</comment>
<evidence type="ECO:0000256" key="3">
    <source>
        <dbReference type="ARBA" id="ARBA00022833"/>
    </source>
</evidence>
<evidence type="ECO:0000256" key="2">
    <source>
        <dbReference type="ARBA" id="ARBA00022491"/>
    </source>
</evidence>
<dbReference type="InterPro" id="IPR036388">
    <property type="entry name" value="WH-like_DNA-bd_sf"/>
</dbReference>
<dbReference type="Gene3D" id="3.30.1490.190">
    <property type="match status" value="1"/>
</dbReference>
<keyword evidence="2" id="KW-0678">Repressor</keyword>
<dbReference type="CDD" id="cd07153">
    <property type="entry name" value="Fur_like"/>
    <property type="match status" value="1"/>
</dbReference>
<dbReference type="GO" id="GO:0000976">
    <property type="term" value="F:transcription cis-regulatory region binding"/>
    <property type="evidence" value="ECO:0007669"/>
    <property type="project" value="TreeGrafter"/>
</dbReference>
<keyword evidence="6" id="KW-0804">Transcription</keyword>
<evidence type="ECO:0000256" key="6">
    <source>
        <dbReference type="ARBA" id="ARBA00023163"/>
    </source>
</evidence>
<dbReference type="GO" id="GO:0045892">
    <property type="term" value="P:negative regulation of DNA-templated transcription"/>
    <property type="evidence" value="ECO:0007669"/>
    <property type="project" value="TreeGrafter"/>
</dbReference>
<dbReference type="AlphaFoldDB" id="A0A7V3ZYP0"/>
<dbReference type="SUPFAM" id="SSF46785">
    <property type="entry name" value="Winged helix' DNA-binding domain"/>
    <property type="match status" value="1"/>
</dbReference>
<comment type="caution">
    <text evidence="8">The sequence shown here is derived from an EMBL/GenBank/DDBJ whole genome shotgun (WGS) entry which is preliminary data.</text>
</comment>
<evidence type="ECO:0000256" key="4">
    <source>
        <dbReference type="ARBA" id="ARBA00023015"/>
    </source>
</evidence>
<keyword evidence="5" id="KW-0238">DNA-binding</keyword>
<dbReference type="EMBL" id="DTDJ01000045">
    <property type="protein sequence ID" value="HGL18062.1"/>
    <property type="molecule type" value="Genomic_DNA"/>
</dbReference>
<dbReference type="Pfam" id="PF01475">
    <property type="entry name" value="FUR"/>
    <property type="match status" value="1"/>
</dbReference>
<evidence type="ECO:0000256" key="7">
    <source>
        <dbReference type="PIRSR" id="PIRSR602481-1"/>
    </source>
</evidence>
<keyword evidence="4" id="KW-0805">Transcription regulation</keyword>
<evidence type="ECO:0000256" key="1">
    <source>
        <dbReference type="ARBA" id="ARBA00007957"/>
    </source>
</evidence>
<dbReference type="GO" id="GO:1900376">
    <property type="term" value="P:regulation of secondary metabolite biosynthetic process"/>
    <property type="evidence" value="ECO:0007669"/>
    <property type="project" value="TreeGrafter"/>
</dbReference>
<organism evidence="8">
    <name type="scientific">candidate division WOR-3 bacterium</name>
    <dbReference type="NCBI Taxonomy" id="2052148"/>
    <lineage>
        <taxon>Bacteria</taxon>
        <taxon>Bacteria division WOR-3</taxon>
    </lineage>
</organism>
<dbReference type="PANTHER" id="PTHR33202:SF8">
    <property type="entry name" value="PEROXIDE-RESPONSIVE REPRESSOR PERR"/>
    <property type="match status" value="1"/>
</dbReference>
<protein>
    <submittedName>
        <fullName evidence="8">Transcriptional repressor</fullName>
    </submittedName>
</protein>
<name>A0A7V3ZYP0_UNCW3</name>
<gene>
    <name evidence="8" type="ORF">ENU66_07030</name>
</gene>
<comment type="similarity">
    <text evidence="1">Belongs to the Fur family.</text>
</comment>